<gene>
    <name evidence="2" type="ORF">POVCU1_001890</name>
</gene>
<name>A0A1A8VJD3_PLAOA</name>
<dbReference type="EMBL" id="FLQV01000043">
    <property type="protein sequence ID" value="SBS80606.1"/>
    <property type="molecule type" value="Genomic_DNA"/>
</dbReference>
<reference evidence="3" key="1">
    <citation type="submission" date="2016-05" db="EMBL/GenBank/DDBJ databases">
        <authorList>
            <person name="Naeem Raeece"/>
        </authorList>
    </citation>
    <scope>NUCLEOTIDE SEQUENCE [LARGE SCALE GENOMIC DNA]</scope>
</reference>
<dbReference type="AlphaFoldDB" id="A0A1A8VJD3"/>
<evidence type="ECO:0000313" key="3">
    <source>
        <dbReference type="Proteomes" id="UP000078546"/>
    </source>
</evidence>
<evidence type="ECO:0000256" key="1">
    <source>
        <dbReference type="SAM" id="MobiDB-lite"/>
    </source>
</evidence>
<feature type="region of interest" description="Disordered" evidence="1">
    <location>
        <begin position="68"/>
        <end position="88"/>
    </location>
</feature>
<feature type="compositionally biased region" description="Low complexity" evidence="1">
    <location>
        <begin position="71"/>
        <end position="88"/>
    </location>
</feature>
<protein>
    <submittedName>
        <fullName evidence="2">Uncharacterized protein</fullName>
    </submittedName>
</protein>
<accession>A0A1A8VJD3</accession>
<dbReference type="Proteomes" id="UP000078546">
    <property type="component" value="Unassembled WGS sequence"/>
</dbReference>
<sequence length="88" mass="9556">MPSQRGGGDIDVFSNGEEAMRSVRSAHPYKFCYPSYGFVCDSLSFLYFFSPDPIGKCIKGGLEKNVTRSKGSNSGSISSNGGIFHFTK</sequence>
<evidence type="ECO:0000313" key="2">
    <source>
        <dbReference type="EMBL" id="SBS80606.1"/>
    </source>
</evidence>
<proteinExistence type="predicted"/>
<organism evidence="2 3">
    <name type="scientific">Plasmodium ovale curtisi</name>
    <dbReference type="NCBI Taxonomy" id="864141"/>
    <lineage>
        <taxon>Eukaryota</taxon>
        <taxon>Sar</taxon>
        <taxon>Alveolata</taxon>
        <taxon>Apicomplexa</taxon>
        <taxon>Aconoidasida</taxon>
        <taxon>Haemosporida</taxon>
        <taxon>Plasmodiidae</taxon>
        <taxon>Plasmodium</taxon>
        <taxon>Plasmodium (Plasmodium)</taxon>
    </lineage>
</organism>